<accession>A0A401QAV9</accession>
<dbReference type="InterPro" id="IPR016193">
    <property type="entry name" value="Cytidine_deaminase-like"/>
</dbReference>
<evidence type="ECO:0000259" key="2">
    <source>
        <dbReference type="PROSITE" id="PS51747"/>
    </source>
</evidence>
<evidence type="ECO:0000313" key="4">
    <source>
        <dbReference type="Proteomes" id="UP000288216"/>
    </source>
</evidence>
<evidence type="ECO:0000313" key="3">
    <source>
        <dbReference type="EMBL" id="GCB82486.1"/>
    </source>
</evidence>
<keyword evidence="4" id="KW-1185">Reference proteome</keyword>
<dbReference type="OrthoDB" id="6710946at2759"/>
<protein>
    <recommendedName>
        <fullName evidence="2">CMP/dCMP-type deaminase domain-containing protein</fullName>
    </recommendedName>
</protein>
<proteinExistence type="predicted"/>
<dbReference type="GO" id="GO:0003824">
    <property type="term" value="F:catalytic activity"/>
    <property type="evidence" value="ECO:0007669"/>
    <property type="project" value="InterPro"/>
</dbReference>
<organism evidence="3 4">
    <name type="scientific">Scyliorhinus torazame</name>
    <name type="common">Cloudy catshark</name>
    <name type="synonym">Catulus torazame</name>
    <dbReference type="NCBI Taxonomy" id="75743"/>
    <lineage>
        <taxon>Eukaryota</taxon>
        <taxon>Metazoa</taxon>
        <taxon>Chordata</taxon>
        <taxon>Craniata</taxon>
        <taxon>Vertebrata</taxon>
        <taxon>Chondrichthyes</taxon>
        <taxon>Elasmobranchii</taxon>
        <taxon>Galeomorphii</taxon>
        <taxon>Galeoidea</taxon>
        <taxon>Carcharhiniformes</taxon>
        <taxon>Scyliorhinidae</taxon>
        <taxon>Scyliorhinus</taxon>
    </lineage>
</organism>
<dbReference type="AlphaFoldDB" id="A0A401QAV9"/>
<reference evidence="3 4" key="1">
    <citation type="journal article" date="2018" name="Nat. Ecol. Evol.">
        <title>Shark genomes provide insights into elasmobranch evolution and the origin of vertebrates.</title>
        <authorList>
            <person name="Hara Y"/>
            <person name="Yamaguchi K"/>
            <person name="Onimaru K"/>
            <person name="Kadota M"/>
            <person name="Koyanagi M"/>
            <person name="Keeley SD"/>
            <person name="Tatsumi K"/>
            <person name="Tanaka K"/>
            <person name="Motone F"/>
            <person name="Kageyama Y"/>
            <person name="Nozu R"/>
            <person name="Adachi N"/>
            <person name="Nishimura O"/>
            <person name="Nakagawa R"/>
            <person name="Tanegashima C"/>
            <person name="Kiyatake I"/>
            <person name="Matsumoto R"/>
            <person name="Murakumo K"/>
            <person name="Nishida K"/>
            <person name="Terakita A"/>
            <person name="Kuratani S"/>
            <person name="Sato K"/>
            <person name="Hyodo S Kuraku.S."/>
        </authorList>
    </citation>
    <scope>NUCLEOTIDE SEQUENCE [LARGE SCALE GENOMIC DNA]</scope>
</reference>
<sequence length="99" mass="10918">SVGPVRLPNKDDLLMYLALQMEESPLCVQPKEKGKIKFSKTGITIFAGDGTNQILVIDCSRNGLHAVQQVLLSFPKCLQGNVVYLSRHPCVHCAKLLLQ</sequence>
<comment type="caution">
    <text evidence="3">The sequence shown here is derived from an EMBL/GenBank/DDBJ whole genome shotgun (WGS) entry which is preliminary data.</text>
</comment>
<feature type="domain" description="CMP/dCMP-type deaminase" evidence="2">
    <location>
        <begin position="11"/>
        <end position="99"/>
    </location>
</feature>
<feature type="non-terminal residue" evidence="3">
    <location>
        <position position="99"/>
    </location>
</feature>
<name>A0A401QAV9_SCYTO</name>
<comment type="cofactor">
    <cofactor evidence="1">
        <name>Zn(2+)</name>
        <dbReference type="ChEBI" id="CHEBI:29105"/>
    </cofactor>
</comment>
<dbReference type="InterPro" id="IPR002125">
    <property type="entry name" value="CMP_dCMP_dom"/>
</dbReference>
<dbReference type="EMBL" id="BFAA01022159">
    <property type="protein sequence ID" value="GCB82486.1"/>
    <property type="molecule type" value="Genomic_DNA"/>
</dbReference>
<evidence type="ECO:0000256" key="1">
    <source>
        <dbReference type="ARBA" id="ARBA00001947"/>
    </source>
</evidence>
<dbReference type="STRING" id="75743.A0A401QAV9"/>
<dbReference type="SUPFAM" id="SSF53927">
    <property type="entry name" value="Cytidine deaminase-like"/>
    <property type="match status" value="1"/>
</dbReference>
<feature type="non-terminal residue" evidence="3">
    <location>
        <position position="1"/>
    </location>
</feature>
<dbReference type="PROSITE" id="PS51747">
    <property type="entry name" value="CYT_DCMP_DEAMINASES_2"/>
    <property type="match status" value="1"/>
</dbReference>
<dbReference type="Proteomes" id="UP000288216">
    <property type="component" value="Unassembled WGS sequence"/>
</dbReference>
<gene>
    <name evidence="3" type="ORF">scyTo_0022337</name>
</gene>